<organism evidence="2 3">
    <name type="scientific">Brevibacillus brevis</name>
    <name type="common">Bacillus brevis</name>
    <dbReference type="NCBI Taxonomy" id="1393"/>
    <lineage>
        <taxon>Bacteria</taxon>
        <taxon>Bacillati</taxon>
        <taxon>Bacillota</taxon>
        <taxon>Bacilli</taxon>
        <taxon>Bacillales</taxon>
        <taxon>Paenibacillaceae</taxon>
        <taxon>Brevibacillus</taxon>
    </lineage>
</organism>
<feature type="transmembrane region" description="Helical" evidence="1">
    <location>
        <begin position="121"/>
        <end position="143"/>
    </location>
</feature>
<dbReference type="Proteomes" id="UP001256827">
    <property type="component" value="Chromosome"/>
</dbReference>
<keyword evidence="1" id="KW-0472">Membrane</keyword>
<evidence type="ECO:0000313" key="2">
    <source>
        <dbReference type="EMBL" id="WNC13317.1"/>
    </source>
</evidence>
<protein>
    <submittedName>
        <fullName evidence="2">Uncharacterized protein</fullName>
    </submittedName>
</protein>
<gene>
    <name evidence="2" type="ORF">RGB73_21815</name>
</gene>
<keyword evidence="3" id="KW-1185">Reference proteome</keyword>
<name>A0ABY9T313_BREBE</name>
<dbReference type="EMBL" id="CP134050">
    <property type="protein sequence ID" value="WNC13317.1"/>
    <property type="molecule type" value="Genomic_DNA"/>
</dbReference>
<feature type="transmembrane region" description="Helical" evidence="1">
    <location>
        <begin position="6"/>
        <end position="23"/>
    </location>
</feature>
<feature type="transmembrane region" description="Helical" evidence="1">
    <location>
        <begin position="70"/>
        <end position="88"/>
    </location>
</feature>
<evidence type="ECO:0000313" key="3">
    <source>
        <dbReference type="Proteomes" id="UP001256827"/>
    </source>
</evidence>
<feature type="transmembrane region" description="Helical" evidence="1">
    <location>
        <begin position="95"/>
        <end position="115"/>
    </location>
</feature>
<feature type="transmembrane region" description="Helical" evidence="1">
    <location>
        <begin position="250"/>
        <end position="268"/>
    </location>
</feature>
<accession>A0ABY9T313</accession>
<keyword evidence="1" id="KW-1133">Transmembrane helix</keyword>
<sequence length="277" mass="31491">MPNVFWYVGLAVVSVCLIGYTLWKTRDGRLLALHFCLAGLIDPLEYFVLILFSSYQYFPTAISDVWIDNIIGAFASNDLIIPAVAVAAAAFRLRLAWLLVLSVLFMGVEWLFLHLDLFGLFWWKTVYTGIGIFLFFLIGQYLWRTIQRGHASKPFLFFYTFFVYLFVYGTSHVIQGHFLDIHDLKVGWFPDPIRDQLAFGELIEVFASLITAAAFFMAPVAKLAMLACLVGFDVLLLLLDVITVDRRGEFAFFVLLQLVSFYAVHGIVKYGTRSNAS</sequence>
<dbReference type="RefSeq" id="WP_310764811.1">
    <property type="nucleotide sequence ID" value="NZ_CP134050.1"/>
</dbReference>
<feature type="transmembrane region" description="Helical" evidence="1">
    <location>
        <begin position="223"/>
        <end position="244"/>
    </location>
</feature>
<feature type="transmembrane region" description="Helical" evidence="1">
    <location>
        <begin position="155"/>
        <end position="178"/>
    </location>
</feature>
<feature type="transmembrane region" description="Helical" evidence="1">
    <location>
        <begin position="198"/>
        <end position="216"/>
    </location>
</feature>
<keyword evidence="1" id="KW-0812">Transmembrane</keyword>
<evidence type="ECO:0000256" key="1">
    <source>
        <dbReference type="SAM" id="Phobius"/>
    </source>
</evidence>
<proteinExistence type="predicted"/>
<reference evidence="2 3" key="1">
    <citation type="submission" date="2023-09" db="EMBL/GenBank/DDBJ databases">
        <title>Complete Genome and Methylome dissection of Bacillus brevis NEB573 original source of BbsI restriction endonuclease.</title>
        <authorList>
            <person name="Fomenkov A."/>
            <person name="Roberts R.D."/>
        </authorList>
    </citation>
    <scope>NUCLEOTIDE SEQUENCE [LARGE SCALE GENOMIC DNA]</scope>
    <source>
        <strain evidence="2 3">NEB573</strain>
    </source>
</reference>
<feature type="transmembrane region" description="Helical" evidence="1">
    <location>
        <begin position="30"/>
        <end position="58"/>
    </location>
</feature>